<dbReference type="SUPFAM" id="SSF53613">
    <property type="entry name" value="Ribokinase-like"/>
    <property type="match status" value="1"/>
</dbReference>
<evidence type="ECO:0000313" key="6">
    <source>
        <dbReference type="Proteomes" id="UP000472727"/>
    </source>
</evidence>
<evidence type="ECO:0000313" key="7">
    <source>
        <dbReference type="Proteomes" id="UP000479691"/>
    </source>
</evidence>
<accession>A0A6G1MFV1</accession>
<name>A0A6G1MFV1_ORBOL</name>
<dbReference type="OrthoDB" id="204058at2759"/>
<dbReference type="InterPro" id="IPR029056">
    <property type="entry name" value="Ribokinase-like"/>
</dbReference>
<evidence type="ECO:0000313" key="2">
    <source>
        <dbReference type="EMBL" id="KAF3192444.1"/>
    </source>
</evidence>
<dbReference type="EMBL" id="WIPF01000002">
    <property type="protein sequence ID" value="KAF3231829.1"/>
    <property type="molecule type" value="Genomic_DNA"/>
</dbReference>
<evidence type="ECO:0000259" key="1">
    <source>
        <dbReference type="Pfam" id="PF00294"/>
    </source>
</evidence>
<dbReference type="InterPro" id="IPR052562">
    <property type="entry name" value="Ketohexokinase-related"/>
</dbReference>
<dbReference type="Pfam" id="PF00294">
    <property type="entry name" value="PfkB"/>
    <property type="match status" value="1"/>
</dbReference>
<dbReference type="EMBL" id="WIWT01000014">
    <property type="protein sequence ID" value="KAF3217349.1"/>
    <property type="molecule type" value="Genomic_DNA"/>
</dbReference>
<evidence type="ECO:0000313" key="4">
    <source>
        <dbReference type="EMBL" id="KAF3224427.1"/>
    </source>
</evidence>
<reference evidence="6 7" key="1">
    <citation type="submission" date="2019-06" db="EMBL/GenBank/DDBJ databases">
        <authorList>
            <person name="Palmer J.M."/>
        </authorList>
    </citation>
    <scope>NUCLEOTIDE SEQUENCE [LARGE SCALE GENOMIC DNA]</scope>
    <source>
        <strain evidence="4 6">TWF106</strain>
        <strain evidence="5 8">TWF191</strain>
        <strain evidence="3">TWF679</strain>
        <strain evidence="2 7">TWF788</strain>
    </source>
</reference>
<organism evidence="5 8">
    <name type="scientific">Orbilia oligospora</name>
    <name type="common">Nematode-trapping fungus</name>
    <name type="synonym">Arthrobotrys oligospora</name>
    <dbReference type="NCBI Taxonomy" id="2813651"/>
    <lineage>
        <taxon>Eukaryota</taxon>
        <taxon>Fungi</taxon>
        <taxon>Dikarya</taxon>
        <taxon>Ascomycota</taxon>
        <taxon>Pezizomycotina</taxon>
        <taxon>Orbiliomycetes</taxon>
        <taxon>Orbiliales</taxon>
        <taxon>Orbiliaceae</taxon>
        <taxon>Orbilia</taxon>
    </lineage>
</organism>
<dbReference type="InterPro" id="IPR011611">
    <property type="entry name" value="PfkB_dom"/>
</dbReference>
<protein>
    <recommendedName>
        <fullName evidence="1">Carbohydrate kinase PfkB domain-containing protein</fullName>
    </recommendedName>
</protein>
<dbReference type="EMBL" id="JAABOE010000001">
    <property type="protein sequence ID" value="KAF3192444.1"/>
    <property type="molecule type" value="Genomic_DNA"/>
</dbReference>
<dbReference type="Proteomes" id="UP000472727">
    <property type="component" value="Unassembled WGS sequence"/>
</dbReference>
<evidence type="ECO:0000313" key="8">
    <source>
        <dbReference type="Proteomes" id="UP000483672"/>
    </source>
</evidence>
<sequence length="395" mass="43116">MDSIDTSSTPVEGPGFSILAIGALYRDVIVKVPKFPAEDAKQSATSEKVRVGGNISNTLSVLSQVVRPGTQLLYATAVGGPEAIWRPLISTLEAKGITMLYEIREGEGQTTPTAYIFESESTGSRTIISHQLITQLKTSEVKSLLFTHFFPKTTFMSHAYDDMLSRVYNAHSSFYPSWIHFEGRECFMVEGVIDHFISRREYKQNPCVISVEFEAYGRPGLDRLMGMCDVAFIAEGYMKAFLEEASKDSWDGNDKELMVRLFTSYLKRTAKRRATAFITVGSKGAYAVRFNAGTVEMRYIPAPDIASSEIVETTGAGDTFIAAAIYALGYRRLDAVKAAKIAVNVASKKCMLIGYDGLGNPDAGFGVLEGEDPFATPAVGMSPVPPPARPIDGLL</sequence>
<dbReference type="PANTHER" id="PTHR42774">
    <property type="entry name" value="PHOSPHOTRANSFERASE SYSTEM TRANSPORT PROTEIN"/>
    <property type="match status" value="1"/>
</dbReference>
<proteinExistence type="predicted"/>
<dbReference type="Proteomes" id="UP000614610">
    <property type="component" value="Unassembled WGS sequence"/>
</dbReference>
<comment type="caution">
    <text evidence="5">The sequence shown here is derived from an EMBL/GenBank/DDBJ whole genome shotgun (WGS) entry which is preliminary data.</text>
</comment>
<evidence type="ECO:0000313" key="3">
    <source>
        <dbReference type="EMBL" id="KAF3217349.1"/>
    </source>
</evidence>
<dbReference type="Proteomes" id="UP000483672">
    <property type="component" value="Unassembled WGS sequence"/>
</dbReference>
<feature type="domain" description="Carbohydrate kinase PfkB" evidence="1">
    <location>
        <begin position="268"/>
        <end position="349"/>
    </location>
</feature>
<dbReference type="EMBL" id="WIWS01000019">
    <property type="protein sequence ID" value="KAF3224427.1"/>
    <property type="molecule type" value="Genomic_DNA"/>
</dbReference>
<dbReference type="PANTHER" id="PTHR42774:SF3">
    <property type="entry name" value="KETOHEXOKINASE"/>
    <property type="match status" value="1"/>
</dbReference>
<dbReference type="Gene3D" id="3.40.1190.20">
    <property type="match status" value="1"/>
</dbReference>
<evidence type="ECO:0000313" key="5">
    <source>
        <dbReference type="EMBL" id="KAF3231829.1"/>
    </source>
</evidence>
<dbReference type="AlphaFoldDB" id="A0A6G1MFV1"/>
<gene>
    <name evidence="4" type="ORF">TWF106_003892</name>
    <name evidence="5" type="ORF">TWF191_003808</name>
    <name evidence="3" type="ORF">TWF679_002361</name>
    <name evidence="2" type="ORF">TWF788_000058</name>
</gene>
<dbReference type="Proteomes" id="UP000479691">
    <property type="component" value="Unassembled WGS sequence"/>
</dbReference>